<name>A0A2V1IYL1_9BACT</name>
<protein>
    <recommendedName>
        <fullName evidence="4">SGNH hydrolase-type esterase domain-containing protein</fullName>
    </recommendedName>
</protein>
<dbReference type="EMBL" id="PUBV01000007">
    <property type="protein sequence ID" value="PWB08216.1"/>
    <property type="molecule type" value="Genomic_DNA"/>
</dbReference>
<organism evidence="2 3">
    <name type="scientific">Paramuribaculum intestinale</name>
    <dbReference type="NCBI Taxonomy" id="2094151"/>
    <lineage>
        <taxon>Bacteria</taxon>
        <taxon>Pseudomonadati</taxon>
        <taxon>Bacteroidota</taxon>
        <taxon>Bacteroidia</taxon>
        <taxon>Bacteroidales</taxon>
        <taxon>Muribaculaceae</taxon>
        <taxon>Paramuribaculum</taxon>
    </lineage>
</organism>
<keyword evidence="3" id="KW-1185">Reference proteome</keyword>
<comment type="caution">
    <text evidence="2">The sequence shown here is derived from an EMBL/GenBank/DDBJ whole genome shotgun (WGS) entry which is preliminary data.</text>
</comment>
<dbReference type="RefSeq" id="WP_107035653.1">
    <property type="nucleotide sequence ID" value="NZ_CAOLHR010000014.1"/>
</dbReference>
<feature type="chain" id="PRO_5015841438" description="SGNH hydrolase-type esterase domain-containing protein" evidence="1">
    <location>
        <begin position="26"/>
        <end position="100"/>
    </location>
</feature>
<dbReference type="GeneID" id="93425016"/>
<gene>
    <name evidence="2" type="ORF">C5O25_05105</name>
</gene>
<proteinExistence type="predicted"/>
<feature type="signal peptide" evidence="1">
    <location>
        <begin position="1"/>
        <end position="25"/>
    </location>
</feature>
<evidence type="ECO:0000313" key="3">
    <source>
        <dbReference type="Proteomes" id="UP000244925"/>
    </source>
</evidence>
<evidence type="ECO:0008006" key="4">
    <source>
        <dbReference type="Google" id="ProtNLM"/>
    </source>
</evidence>
<reference evidence="3" key="1">
    <citation type="submission" date="2018-02" db="EMBL/GenBank/DDBJ databases">
        <authorList>
            <person name="Clavel T."/>
            <person name="Strowig T."/>
        </authorList>
    </citation>
    <scope>NUCLEOTIDE SEQUENCE [LARGE SCALE GENOMIC DNA]</scope>
    <source>
        <strain evidence="3">DSM 100764</strain>
    </source>
</reference>
<keyword evidence="1" id="KW-0732">Signal</keyword>
<evidence type="ECO:0000256" key="1">
    <source>
        <dbReference type="SAM" id="SignalP"/>
    </source>
</evidence>
<dbReference type="Proteomes" id="UP000244925">
    <property type="component" value="Unassembled WGS sequence"/>
</dbReference>
<accession>A0A2V1IYL1</accession>
<dbReference type="AlphaFoldDB" id="A0A2V1IYL1"/>
<dbReference type="SUPFAM" id="SSF52266">
    <property type="entry name" value="SGNH hydrolase"/>
    <property type="match status" value="1"/>
</dbReference>
<evidence type="ECO:0000313" key="2">
    <source>
        <dbReference type="EMBL" id="PWB08216.1"/>
    </source>
</evidence>
<sequence length="100" mass="10855">MKLVSNPWFAAVIFDFVRRSAMALAALIFCGQISAQVKVACVSNSIAFGACVVNRVQNSYPAQLQAYLGDGLYSGDSVHFTPEGYRVAAEHILRLLRSGE</sequence>